<keyword evidence="4 6" id="KW-1133">Transmembrane helix</keyword>
<feature type="transmembrane region" description="Helical" evidence="6">
    <location>
        <begin position="240"/>
        <end position="260"/>
    </location>
</feature>
<protein>
    <submittedName>
        <fullName evidence="8">EamA family transporter</fullName>
    </submittedName>
</protein>
<feature type="domain" description="EamA" evidence="7">
    <location>
        <begin position="148"/>
        <end position="280"/>
    </location>
</feature>
<dbReference type="InterPro" id="IPR051258">
    <property type="entry name" value="Diverse_Substrate_Transporter"/>
</dbReference>
<dbReference type="AlphaFoldDB" id="A0A2G1QH77"/>
<comment type="subcellular location">
    <subcellularLocation>
        <location evidence="1">Cell membrane</location>
        <topology evidence="1">Multi-pass membrane protein</topology>
    </subcellularLocation>
</comment>
<comment type="caution">
    <text evidence="8">The sequence shown here is derived from an EMBL/GenBank/DDBJ whole genome shotgun (WGS) entry which is preliminary data.</text>
</comment>
<keyword evidence="5 6" id="KW-0472">Membrane</keyword>
<evidence type="ECO:0000256" key="2">
    <source>
        <dbReference type="ARBA" id="ARBA00022475"/>
    </source>
</evidence>
<evidence type="ECO:0000256" key="3">
    <source>
        <dbReference type="ARBA" id="ARBA00022692"/>
    </source>
</evidence>
<organism evidence="8 9">
    <name type="scientific">Zhengella mangrovi</name>
    <dbReference type="NCBI Taxonomy" id="1982044"/>
    <lineage>
        <taxon>Bacteria</taxon>
        <taxon>Pseudomonadati</taxon>
        <taxon>Pseudomonadota</taxon>
        <taxon>Alphaproteobacteria</taxon>
        <taxon>Hyphomicrobiales</taxon>
        <taxon>Notoacmeibacteraceae</taxon>
        <taxon>Zhengella</taxon>
    </lineage>
</organism>
<dbReference type="PANTHER" id="PTHR42920">
    <property type="entry name" value="OS03G0707200 PROTEIN-RELATED"/>
    <property type="match status" value="1"/>
</dbReference>
<feature type="domain" description="EamA" evidence="7">
    <location>
        <begin position="7"/>
        <end position="139"/>
    </location>
</feature>
<name>A0A2G1QH77_9HYPH</name>
<dbReference type="GO" id="GO:0005886">
    <property type="term" value="C:plasma membrane"/>
    <property type="evidence" value="ECO:0007669"/>
    <property type="project" value="UniProtKB-SubCell"/>
</dbReference>
<dbReference type="PANTHER" id="PTHR42920:SF5">
    <property type="entry name" value="EAMA DOMAIN-CONTAINING PROTEIN"/>
    <property type="match status" value="1"/>
</dbReference>
<evidence type="ECO:0000256" key="6">
    <source>
        <dbReference type="SAM" id="Phobius"/>
    </source>
</evidence>
<gene>
    <name evidence="8" type="ORF">CSC94_21945</name>
</gene>
<dbReference type="Proteomes" id="UP000221168">
    <property type="component" value="Unassembled WGS sequence"/>
</dbReference>
<evidence type="ECO:0000256" key="4">
    <source>
        <dbReference type="ARBA" id="ARBA00022989"/>
    </source>
</evidence>
<feature type="transmembrane region" description="Helical" evidence="6">
    <location>
        <begin position="151"/>
        <end position="171"/>
    </location>
</feature>
<dbReference type="InterPro" id="IPR037185">
    <property type="entry name" value="EmrE-like"/>
</dbReference>
<keyword evidence="3 6" id="KW-0812">Transmembrane</keyword>
<feature type="transmembrane region" description="Helical" evidence="6">
    <location>
        <begin position="266"/>
        <end position="288"/>
    </location>
</feature>
<accession>A0A2G1QH77</accession>
<dbReference type="SUPFAM" id="SSF103481">
    <property type="entry name" value="Multidrug resistance efflux transporter EmrE"/>
    <property type="match status" value="2"/>
</dbReference>
<dbReference type="Pfam" id="PF00892">
    <property type="entry name" value="EamA"/>
    <property type="match status" value="2"/>
</dbReference>
<keyword evidence="9" id="KW-1185">Reference proteome</keyword>
<feature type="transmembrane region" description="Helical" evidence="6">
    <location>
        <begin position="205"/>
        <end position="228"/>
    </location>
</feature>
<dbReference type="InterPro" id="IPR000620">
    <property type="entry name" value="EamA_dom"/>
</dbReference>
<evidence type="ECO:0000259" key="7">
    <source>
        <dbReference type="Pfam" id="PF00892"/>
    </source>
</evidence>
<evidence type="ECO:0000313" key="8">
    <source>
        <dbReference type="EMBL" id="PHP64897.1"/>
    </source>
</evidence>
<reference evidence="8 9" key="1">
    <citation type="submission" date="2017-10" db="EMBL/GenBank/DDBJ databases">
        <title>Sedimentibacterium mangrovi gen. nov., sp. nov., a novel member of family Phyllobacteriacea isolated from mangrove sediment.</title>
        <authorList>
            <person name="Liao H."/>
            <person name="Tian Y."/>
        </authorList>
    </citation>
    <scope>NUCLEOTIDE SEQUENCE [LARGE SCALE GENOMIC DNA]</scope>
    <source>
        <strain evidence="8 9">X9-2-2</strain>
    </source>
</reference>
<feature type="transmembrane region" description="Helical" evidence="6">
    <location>
        <begin position="99"/>
        <end position="116"/>
    </location>
</feature>
<feature type="transmembrane region" description="Helical" evidence="6">
    <location>
        <begin position="178"/>
        <end position="199"/>
    </location>
</feature>
<dbReference type="EMBL" id="PDVP01000021">
    <property type="protein sequence ID" value="PHP64897.1"/>
    <property type="molecule type" value="Genomic_DNA"/>
</dbReference>
<evidence type="ECO:0000256" key="5">
    <source>
        <dbReference type="ARBA" id="ARBA00023136"/>
    </source>
</evidence>
<feature type="transmembrane region" description="Helical" evidence="6">
    <location>
        <begin position="39"/>
        <end position="56"/>
    </location>
</feature>
<dbReference type="RefSeq" id="WP_099308575.1">
    <property type="nucleotide sequence ID" value="NZ_PDVP01000021.1"/>
</dbReference>
<evidence type="ECO:0000313" key="9">
    <source>
        <dbReference type="Proteomes" id="UP000221168"/>
    </source>
</evidence>
<proteinExistence type="predicted"/>
<feature type="transmembrane region" description="Helical" evidence="6">
    <location>
        <begin position="123"/>
        <end position="139"/>
    </location>
</feature>
<sequence length="294" mass="31073">MTRIQANLLLLTSGAIWGMGFVAQSTAMASIGPWQFIGLRFAIATLVMLPLSLREARRAEAALTAADWRGFILTGLFFFAGMGAQQLGLLTTSVTNSGFLTGLYVVFTPFLAIALFRQWPHPVIWPAATLAMTGIWYLSGGRLDGLTPGDWLTVLCALLWAMQVTLTGRFVASSGRPVSLAVTQFALTAVLALALSLATEAWSPASILVAAPEILYAGIFSGGIAFTIQAVAQRHTTAPQAAIFLSSEAVFAALFGALFLGERLGMQGYLGCALMLAAMLAVEVVPALKARRAA</sequence>
<evidence type="ECO:0000256" key="1">
    <source>
        <dbReference type="ARBA" id="ARBA00004651"/>
    </source>
</evidence>
<feature type="transmembrane region" description="Helical" evidence="6">
    <location>
        <begin position="68"/>
        <end position="87"/>
    </location>
</feature>
<dbReference type="OrthoDB" id="9804865at2"/>
<keyword evidence="2" id="KW-1003">Cell membrane</keyword>